<evidence type="ECO:0000313" key="2">
    <source>
        <dbReference type="Proteomes" id="UP000502196"/>
    </source>
</evidence>
<evidence type="ECO:0000313" key="1">
    <source>
        <dbReference type="EMBL" id="CAB3396020.1"/>
    </source>
</evidence>
<protein>
    <submittedName>
        <fullName evidence="1">Uncharacterized protein</fullName>
    </submittedName>
</protein>
<gene>
    <name evidence="1" type="ORF">COOX1_3266</name>
</gene>
<sequence length="56" mass="6275">MLPRRMGAAGGADFPVDARWNAYYNYYVLSAGLMRICAQEWRSGTCRGGTCSRRNP</sequence>
<name>A0A6F9EHG5_9BACL</name>
<reference evidence="1 2" key="1">
    <citation type="submission" date="2020-04" db="EMBL/GenBank/DDBJ databases">
        <authorList>
            <person name="Hogendoorn C."/>
        </authorList>
    </citation>
    <scope>NUCLEOTIDE SEQUENCE [LARGE SCALE GENOMIC DNA]</scope>
    <source>
        <strain evidence="1">COOX1</strain>
    </source>
</reference>
<dbReference type="Proteomes" id="UP000502196">
    <property type="component" value="Chromosome"/>
</dbReference>
<dbReference type="EMBL" id="LR792683">
    <property type="protein sequence ID" value="CAB3396020.1"/>
    <property type="molecule type" value="Genomic_DNA"/>
</dbReference>
<proteinExistence type="predicted"/>
<organism evidence="1 2">
    <name type="scientific">Kyrpidia spormannii</name>
    <dbReference type="NCBI Taxonomy" id="2055160"/>
    <lineage>
        <taxon>Bacteria</taxon>
        <taxon>Bacillati</taxon>
        <taxon>Bacillota</taxon>
        <taxon>Bacilli</taxon>
        <taxon>Bacillales</taxon>
        <taxon>Alicyclobacillaceae</taxon>
        <taxon>Kyrpidia</taxon>
    </lineage>
</organism>
<dbReference type="AlphaFoldDB" id="A0A6F9EHG5"/>
<accession>A0A6F9EHG5</accession>